<reference evidence="1" key="1">
    <citation type="submission" date="2021-06" db="EMBL/GenBank/DDBJ databases">
        <title>Comparative genomics, transcriptomics and evolutionary studies reveal genomic signatures of adaptation to plant cell wall in hemibiotrophic fungi.</title>
        <authorList>
            <consortium name="DOE Joint Genome Institute"/>
            <person name="Baroncelli R."/>
            <person name="Diaz J.F."/>
            <person name="Benocci T."/>
            <person name="Peng M."/>
            <person name="Battaglia E."/>
            <person name="Haridas S."/>
            <person name="Andreopoulos W."/>
            <person name="Labutti K."/>
            <person name="Pangilinan J."/>
            <person name="Floch G.L."/>
            <person name="Makela M.R."/>
            <person name="Henrissat B."/>
            <person name="Grigoriev I.V."/>
            <person name="Crouch J.A."/>
            <person name="De Vries R.P."/>
            <person name="Sukno S.A."/>
            <person name="Thon M.R."/>
        </authorList>
    </citation>
    <scope>NUCLEOTIDE SEQUENCE</scope>
    <source>
        <strain evidence="1">CBS 125086</strain>
    </source>
</reference>
<dbReference type="EMBL" id="JAHLJV010000002">
    <property type="protein sequence ID" value="KAK1599473.1"/>
    <property type="molecule type" value="Genomic_DNA"/>
</dbReference>
<gene>
    <name evidence="1" type="ORF">LY79DRAFT_141922</name>
</gene>
<dbReference type="GeneID" id="85435202"/>
<dbReference type="RefSeq" id="XP_060420062.1">
    <property type="nucleotide sequence ID" value="XM_060550962.1"/>
</dbReference>
<name>A0AAD8QDT9_9PEZI</name>
<accession>A0AAD8QDT9</accession>
<comment type="caution">
    <text evidence="1">The sequence shown here is derived from an EMBL/GenBank/DDBJ whole genome shotgun (WGS) entry which is preliminary data.</text>
</comment>
<protein>
    <submittedName>
        <fullName evidence="1">Uncharacterized protein</fullName>
    </submittedName>
</protein>
<keyword evidence="2" id="KW-1185">Reference proteome</keyword>
<organism evidence="1 2">
    <name type="scientific">Colletotrichum navitas</name>
    <dbReference type="NCBI Taxonomy" id="681940"/>
    <lineage>
        <taxon>Eukaryota</taxon>
        <taxon>Fungi</taxon>
        <taxon>Dikarya</taxon>
        <taxon>Ascomycota</taxon>
        <taxon>Pezizomycotina</taxon>
        <taxon>Sordariomycetes</taxon>
        <taxon>Hypocreomycetidae</taxon>
        <taxon>Glomerellales</taxon>
        <taxon>Glomerellaceae</taxon>
        <taxon>Colletotrichum</taxon>
        <taxon>Colletotrichum graminicola species complex</taxon>
    </lineage>
</organism>
<dbReference type="AlphaFoldDB" id="A0AAD8QDT9"/>
<dbReference type="Proteomes" id="UP001230504">
    <property type="component" value="Unassembled WGS sequence"/>
</dbReference>
<evidence type="ECO:0000313" key="2">
    <source>
        <dbReference type="Proteomes" id="UP001230504"/>
    </source>
</evidence>
<proteinExistence type="predicted"/>
<evidence type="ECO:0000313" key="1">
    <source>
        <dbReference type="EMBL" id="KAK1599473.1"/>
    </source>
</evidence>
<sequence>MWAFFSFRRGDRRDTEIRTASQSAEDSRTPCLDPQVRVCNVGERGKCQHMLPDGCQSPRHPRPIAGPMLGDIISTRIGRGTTAMTRARRCYPKSRISGWLVRRRRCRGCARVLSLPGASAAAAVSGRRARLCSVPAAGSKSEPDRAFLRSSDSTCCCRQHRNDWLLPDEFDC</sequence>